<dbReference type="Gene3D" id="3.40.309.10">
    <property type="entry name" value="Aldehyde Dehydrogenase, Chain A, domain 2"/>
    <property type="match status" value="1"/>
</dbReference>
<dbReference type="FunFam" id="3.40.605.10:FF:000007">
    <property type="entry name" value="NAD/NADP-dependent betaine aldehyde dehydrogenase"/>
    <property type="match status" value="1"/>
</dbReference>
<dbReference type="InterPro" id="IPR016163">
    <property type="entry name" value="Ald_DH_C"/>
</dbReference>
<evidence type="ECO:0000256" key="1">
    <source>
        <dbReference type="ARBA" id="ARBA00009986"/>
    </source>
</evidence>
<dbReference type="InterPro" id="IPR029510">
    <property type="entry name" value="Ald_DH_CS_GLU"/>
</dbReference>
<evidence type="ECO:0000259" key="5">
    <source>
        <dbReference type="Pfam" id="PF00171"/>
    </source>
</evidence>
<dbReference type="Proteomes" id="UP000186156">
    <property type="component" value="Unassembled WGS sequence"/>
</dbReference>
<accession>A0A1N7MH70</accession>
<feature type="domain" description="Aldehyde dehydrogenase" evidence="5">
    <location>
        <begin position="20"/>
        <end position="488"/>
    </location>
</feature>
<evidence type="ECO:0000313" key="6">
    <source>
        <dbReference type="EMBL" id="SIS85504.1"/>
    </source>
</evidence>
<dbReference type="STRING" id="252246.SAMN05421799_105152"/>
<dbReference type="FunFam" id="3.40.605.10:FF:000026">
    <property type="entry name" value="Aldehyde dehydrogenase, putative"/>
    <property type="match status" value="1"/>
</dbReference>
<dbReference type="FunFam" id="3.40.309.10:FF:000012">
    <property type="entry name" value="Betaine aldehyde dehydrogenase"/>
    <property type="match status" value="1"/>
</dbReference>
<dbReference type="PROSITE" id="PS00687">
    <property type="entry name" value="ALDEHYDE_DEHYDR_GLU"/>
    <property type="match status" value="1"/>
</dbReference>
<sequence>MVMTGVKLPEYGMFIDGKYTPAESGEMFEVVNPATGQPCARVAKSDARDVDRAVRSARRAFESGEWSRAKPHERAQVLLRFADEIVAHAQEIAFLEILTSGATVRRVANADLLLIVDLLQQTARFAQEYEYAKTLPLRPFPQPSHNQVWREPVGVCAGITAWNYPLILAMWKLAPALAMGNSIVLKPASNTPLSTLKLAELAAKAGLPSGVFNVVTGPGSSVGEALVQHPEVDKIAFTGSTEVGKRIMQLAAQGVKRVTLELGGKSPAIVLPDADLDLAIPGILFGVFLHAGQVCECGTRVIVHEDIYDEVVERLADMASRIKLGNPLDESVGMGPIISASQMQTILGYIEAGKAEGARLVCGGERATGAGLDAGYFIQPTIFADVDNRMKIAQEEIFGPVLAVMKAKDVDEAVRLANDTVYGLAGGVWTRDLNQAYRIAREIRAGTIWVNDWHMFRSDAPFGGYKMSGFGREIGPYALDEYTQLKHVHASFVHELDNRHWYSIVLPGNA</sequence>
<dbReference type="Pfam" id="PF00171">
    <property type="entry name" value="Aldedh"/>
    <property type="match status" value="1"/>
</dbReference>
<organism evidence="6 7">
    <name type="scientific">Alicyclobacillus vulcanalis</name>
    <dbReference type="NCBI Taxonomy" id="252246"/>
    <lineage>
        <taxon>Bacteria</taxon>
        <taxon>Bacillati</taxon>
        <taxon>Bacillota</taxon>
        <taxon>Bacilli</taxon>
        <taxon>Bacillales</taxon>
        <taxon>Alicyclobacillaceae</taxon>
        <taxon>Alicyclobacillus</taxon>
    </lineage>
</organism>
<evidence type="ECO:0000256" key="2">
    <source>
        <dbReference type="ARBA" id="ARBA00023002"/>
    </source>
</evidence>
<gene>
    <name evidence="6" type="ORF">SAMN05421799_105152</name>
</gene>
<dbReference type="SUPFAM" id="SSF53720">
    <property type="entry name" value="ALDH-like"/>
    <property type="match status" value="1"/>
</dbReference>
<evidence type="ECO:0000256" key="4">
    <source>
        <dbReference type="RuleBase" id="RU003345"/>
    </source>
</evidence>
<dbReference type="InterPro" id="IPR016161">
    <property type="entry name" value="Ald_DH/histidinol_DH"/>
</dbReference>
<dbReference type="InterPro" id="IPR016162">
    <property type="entry name" value="Ald_DH_N"/>
</dbReference>
<dbReference type="AlphaFoldDB" id="A0A1N7MH70"/>
<dbReference type="Gene3D" id="3.40.605.10">
    <property type="entry name" value="Aldehyde Dehydrogenase, Chain A, domain 1"/>
    <property type="match status" value="1"/>
</dbReference>
<evidence type="ECO:0000256" key="3">
    <source>
        <dbReference type="PROSITE-ProRule" id="PRU10007"/>
    </source>
</evidence>
<feature type="active site" evidence="3">
    <location>
        <position position="261"/>
    </location>
</feature>
<dbReference type="InterPro" id="IPR015590">
    <property type="entry name" value="Aldehyde_DH_dom"/>
</dbReference>
<comment type="similarity">
    <text evidence="1 4">Belongs to the aldehyde dehydrogenase family.</text>
</comment>
<dbReference type="GO" id="GO:0016620">
    <property type="term" value="F:oxidoreductase activity, acting on the aldehyde or oxo group of donors, NAD or NADP as acceptor"/>
    <property type="evidence" value="ECO:0007669"/>
    <property type="project" value="InterPro"/>
</dbReference>
<name>A0A1N7MH70_9BACL</name>
<dbReference type="PANTHER" id="PTHR11699">
    <property type="entry name" value="ALDEHYDE DEHYDROGENASE-RELATED"/>
    <property type="match status" value="1"/>
</dbReference>
<dbReference type="EMBL" id="FTOO01000005">
    <property type="protein sequence ID" value="SIS85504.1"/>
    <property type="molecule type" value="Genomic_DNA"/>
</dbReference>
<keyword evidence="7" id="KW-1185">Reference proteome</keyword>
<keyword evidence="2 4" id="KW-0560">Oxidoreductase</keyword>
<proteinExistence type="inferred from homology"/>
<reference evidence="7" key="1">
    <citation type="submission" date="2017-01" db="EMBL/GenBank/DDBJ databases">
        <authorList>
            <person name="Varghese N."/>
            <person name="Submissions S."/>
        </authorList>
    </citation>
    <scope>NUCLEOTIDE SEQUENCE [LARGE SCALE GENOMIC DNA]</scope>
    <source>
        <strain evidence="7">DSM 16176</strain>
    </source>
</reference>
<evidence type="ECO:0000313" key="7">
    <source>
        <dbReference type="Proteomes" id="UP000186156"/>
    </source>
</evidence>
<protein>
    <submittedName>
        <fullName evidence="6">Aldehyde dehydrogenase (Acceptor)</fullName>
    </submittedName>
</protein>